<dbReference type="SUPFAM" id="SSF52058">
    <property type="entry name" value="L domain-like"/>
    <property type="match status" value="1"/>
</dbReference>
<feature type="compositionally biased region" description="Basic and acidic residues" evidence="1">
    <location>
        <begin position="108"/>
        <end position="117"/>
    </location>
</feature>
<reference evidence="2" key="1">
    <citation type="submission" date="2020-04" db="EMBL/GenBank/DDBJ databases">
        <authorList>
            <person name="Neveu A P."/>
        </authorList>
    </citation>
    <scope>NUCLEOTIDE SEQUENCE</scope>
    <source>
        <tissue evidence="2">Whole embryo</tissue>
    </source>
</reference>
<dbReference type="PROSITE" id="PS51450">
    <property type="entry name" value="LRR"/>
    <property type="match status" value="1"/>
</dbReference>
<dbReference type="PANTHER" id="PTHR22708:SF0">
    <property type="entry name" value="LEUCINE-RICH REPEAT-CONTAINING PROTEIN 56"/>
    <property type="match status" value="1"/>
</dbReference>
<feature type="region of interest" description="Disordered" evidence="1">
    <location>
        <begin position="108"/>
        <end position="128"/>
    </location>
</feature>
<dbReference type="PANTHER" id="PTHR22708">
    <property type="entry name" value="LEUCINE-RICH REPEAT-CONTAINING PROTEIN 56"/>
    <property type="match status" value="1"/>
</dbReference>
<accession>A0A6F9DKT4</accession>
<feature type="compositionally biased region" description="Low complexity" evidence="1">
    <location>
        <begin position="201"/>
        <end position="211"/>
    </location>
</feature>
<feature type="region of interest" description="Disordered" evidence="1">
    <location>
        <begin position="289"/>
        <end position="406"/>
    </location>
</feature>
<feature type="region of interest" description="Disordered" evidence="1">
    <location>
        <begin position="174"/>
        <end position="225"/>
    </location>
</feature>
<organism evidence="2">
    <name type="scientific">Phallusia mammillata</name>
    <dbReference type="NCBI Taxonomy" id="59560"/>
    <lineage>
        <taxon>Eukaryota</taxon>
        <taxon>Metazoa</taxon>
        <taxon>Chordata</taxon>
        <taxon>Tunicata</taxon>
        <taxon>Ascidiacea</taxon>
        <taxon>Phlebobranchia</taxon>
        <taxon>Ascidiidae</taxon>
        <taxon>Phallusia</taxon>
    </lineage>
</organism>
<evidence type="ECO:0000256" key="1">
    <source>
        <dbReference type="SAM" id="MobiDB-lite"/>
    </source>
</evidence>
<dbReference type="AlphaFoldDB" id="A0A6F9DKT4"/>
<dbReference type="InterPro" id="IPR032675">
    <property type="entry name" value="LRR_dom_sf"/>
</dbReference>
<proteinExistence type="evidence at transcript level"/>
<dbReference type="InterPro" id="IPR001611">
    <property type="entry name" value="Leu-rich_rpt"/>
</dbReference>
<feature type="compositionally biased region" description="Basic and acidic residues" evidence="1">
    <location>
        <begin position="304"/>
        <end position="321"/>
    </location>
</feature>
<name>A0A6F9DKT4_9ASCI</name>
<gene>
    <name evidence="2" type="primary">Lrrc56</name>
</gene>
<dbReference type="EMBL" id="LR787663">
    <property type="protein sequence ID" value="CAB3263525.1"/>
    <property type="molecule type" value="mRNA"/>
</dbReference>
<feature type="compositionally biased region" description="Low complexity" evidence="1">
    <location>
        <begin position="372"/>
        <end position="391"/>
    </location>
</feature>
<dbReference type="Gene3D" id="3.80.10.10">
    <property type="entry name" value="Ribonuclease Inhibitor"/>
    <property type="match status" value="1"/>
</dbReference>
<protein>
    <submittedName>
        <fullName evidence="2">Leucine-rich repeat-containing protein 56-like</fullName>
    </submittedName>
</protein>
<sequence length="406" mass="44082">MSKCGLLDIDGIASMQNLKELYVAFNNISDVSPISFLESVEVADLEGNKIADVEQLDYLAMLTNLTTLTLSGNPICQQYQTQCKTMCSFRELVLEKMPGLQMFNDEHSLSSESDEFRPSTAASSHSQEDIDIINTAIKEGILKNGDLSVPQYTLPSDTHSQQSNSVLQTTKILSHTRPRPATAGAQRSVSVVSPDSRKLISSPQTRPSSSGSEGGILQDDSSSLTQGDVICGNPIQLLARNRRKVTSPLLKVIDDEKTTLNLHRPLALLGLQRRPLKVGTGSSASVFQDERIKSGASSPEDLVDGSKDLESDRLSPGRRNDSTAPPTTTSSRKIPSPIASGGQPYKTPTPPPRSPQRPQTASDFRAGRYRRSYSSSSSSVNVMSVNAVSSRFRSSEPIRKEIEDLT</sequence>
<evidence type="ECO:0000313" key="2">
    <source>
        <dbReference type="EMBL" id="CAB3263525.1"/>
    </source>
</evidence>
<feature type="compositionally biased region" description="Polar residues" evidence="1">
    <location>
        <begin position="322"/>
        <end position="333"/>
    </location>
</feature>
<feature type="compositionally biased region" description="Basic and acidic residues" evidence="1">
    <location>
        <begin position="393"/>
        <end position="406"/>
    </location>
</feature>
<dbReference type="InterPro" id="IPR040091">
    <property type="entry name" value="LRRC56"/>
</dbReference>